<evidence type="ECO:0008006" key="3">
    <source>
        <dbReference type="Google" id="ProtNLM"/>
    </source>
</evidence>
<sequence length="212" mass="24544">MPEKNEIYDDDNASHHLMTLYELSKKHNDVFRHHVVAKLDSNAAKCFSLCSKWTREDVLQTKLVISRDFKVNDKESLKLAVKLGMPLTVKMFNKAIEQGDRNDGVVEMLLRECKCQVDSTSASQAARFGRITVLELLMEENEKLFTHNAMTRAAFEGHWDVVRWLRERACPWKKSLIRALAEVKNGKHMVRYLERQSCLPADVYSDDEEETV</sequence>
<evidence type="ECO:0000313" key="1">
    <source>
        <dbReference type="EMBL" id="CCO16374.1"/>
    </source>
</evidence>
<protein>
    <recommendedName>
        <fullName evidence="3">Ankyrin repeat protein</fullName>
    </recommendedName>
</protein>
<dbReference type="OrthoDB" id="494131at2759"/>
<dbReference type="Gene3D" id="1.25.40.20">
    <property type="entry name" value="Ankyrin repeat-containing domain"/>
    <property type="match status" value="1"/>
</dbReference>
<dbReference type="GeneID" id="19016225"/>
<accession>K8EEI3</accession>
<dbReference type="Proteomes" id="UP000198341">
    <property type="component" value="Chromosome 4"/>
</dbReference>
<dbReference type="AlphaFoldDB" id="K8EEI3"/>
<evidence type="ECO:0000313" key="2">
    <source>
        <dbReference type="Proteomes" id="UP000198341"/>
    </source>
</evidence>
<keyword evidence="2" id="KW-1185">Reference proteome</keyword>
<dbReference type="KEGG" id="bpg:Bathy04g02000"/>
<name>K8EEI3_9CHLO</name>
<reference evidence="1 2" key="1">
    <citation type="submission" date="2011-10" db="EMBL/GenBank/DDBJ databases">
        <authorList>
            <person name="Genoscope - CEA"/>
        </authorList>
    </citation>
    <scope>NUCLEOTIDE SEQUENCE [LARGE SCALE GENOMIC DNA]</scope>
    <source>
        <strain evidence="1 2">RCC 1105</strain>
    </source>
</reference>
<dbReference type="EMBL" id="FO082275">
    <property type="protein sequence ID" value="CCO16374.1"/>
    <property type="molecule type" value="Genomic_DNA"/>
</dbReference>
<gene>
    <name evidence="1" type="ORF">Bathy04g02000</name>
</gene>
<proteinExistence type="predicted"/>
<dbReference type="RefSeq" id="XP_007513849.1">
    <property type="nucleotide sequence ID" value="XM_007513787.1"/>
</dbReference>
<dbReference type="InterPro" id="IPR036770">
    <property type="entry name" value="Ankyrin_rpt-contain_sf"/>
</dbReference>
<dbReference type="SUPFAM" id="SSF140860">
    <property type="entry name" value="Pseudo ankyrin repeat-like"/>
    <property type="match status" value="1"/>
</dbReference>
<organism evidence="1 2">
    <name type="scientific">Bathycoccus prasinos</name>
    <dbReference type="NCBI Taxonomy" id="41875"/>
    <lineage>
        <taxon>Eukaryota</taxon>
        <taxon>Viridiplantae</taxon>
        <taxon>Chlorophyta</taxon>
        <taxon>Mamiellophyceae</taxon>
        <taxon>Mamiellales</taxon>
        <taxon>Bathycoccaceae</taxon>
        <taxon>Bathycoccus</taxon>
    </lineage>
</organism>